<dbReference type="PANTHER" id="PTHR36453:SF1">
    <property type="entry name" value="RIGHT HANDED BETA HELIX DOMAIN-CONTAINING PROTEIN"/>
    <property type="match status" value="1"/>
</dbReference>
<organism evidence="1">
    <name type="scientific">marine sediment metagenome</name>
    <dbReference type="NCBI Taxonomy" id="412755"/>
    <lineage>
        <taxon>unclassified sequences</taxon>
        <taxon>metagenomes</taxon>
        <taxon>ecological metagenomes</taxon>
    </lineage>
</organism>
<name>X1W051_9ZZZZ</name>
<sequence>FRSGMRFYYYNIIDELDSAGEYFIDRTNAVLYFYPPSAVGSNTDAVLSVLTSTLITISGSNVTFSGALSFKSNAPSLTTR</sequence>
<proteinExistence type="predicted"/>
<evidence type="ECO:0000313" key="1">
    <source>
        <dbReference type="EMBL" id="GAJ19595.1"/>
    </source>
</evidence>
<dbReference type="EMBL" id="BARW01036661">
    <property type="protein sequence ID" value="GAJ19595.1"/>
    <property type="molecule type" value="Genomic_DNA"/>
</dbReference>
<comment type="caution">
    <text evidence="1">The sequence shown here is derived from an EMBL/GenBank/DDBJ whole genome shotgun (WGS) entry which is preliminary data.</text>
</comment>
<accession>X1W051</accession>
<dbReference type="AlphaFoldDB" id="X1W051"/>
<gene>
    <name evidence="1" type="ORF">S12H4_56842</name>
</gene>
<reference evidence="1" key="1">
    <citation type="journal article" date="2014" name="Front. Microbiol.">
        <title>High frequency of phylogenetically diverse reductive dehalogenase-homologous genes in deep subseafloor sedimentary metagenomes.</title>
        <authorList>
            <person name="Kawai M."/>
            <person name="Futagami T."/>
            <person name="Toyoda A."/>
            <person name="Takaki Y."/>
            <person name="Nishi S."/>
            <person name="Hori S."/>
            <person name="Arai W."/>
            <person name="Tsubouchi T."/>
            <person name="Morono Y."/>
            <person name="Uchiyama I."/>
            <person name="Ito T."/>
            <person name="Fujiyama A."/>
            <person name="Inagaki F."/>
            <person name="Takami H."/>
        </authorList>
    </citation>
    <scope>NUCLEOTIDE SEQUENCE</scope>
    <source>
        <strain evidence="1">Expedition CK06-06</strain>
    </source>
</reference>
<dbReference type="PANTHER" id="PTHR36453">
    <property type="entry name" value="SECRETED PROTEIN-RELATED"/>
    <property type="match status" value="1"/>
</dbReference>
<feature type="non-terminal residue" evidence="1">
    <location>
        <position position="1"/>
    </location>
</feature>
<protein>
    <submittedName>
        <fullName evidence="1">Uncharacterized protein</fullName>
    </submittedName>
</protein>